<evidence type="ECO:0000256" key="1">
    <source>
        <dbReference type="SAM" id="SignalP"/>
    </source>
</evidence>
<evidence type="ECO:0000313" key="17">
    <source>
        <dbReference type="Proteomes" id="UP000460718"/>
    </source>
</evidence>
<dbReference type="Proteomes" id="UP000460718">
    <property type="component" value="Unassembled WGS sequence"/>
</dbReference>
<dbReference type="EMBL" id="QXFZ01000579">
    <property type="protein sequence ID" value="KAE9111343.1"/>
    <property type="molecule type" value="Genomic_DNA"/>
</dbReference>
<evidence type="ECO:0000313" key="18">
    <source>
        <dbReference type="Proteomes" id="UP000476176"/>
    </source>
</evidence>
<reference evidence="11 12" key="1">
    <citation type="submission" date="2018-08" db="EMBL/GenBank/DDBJ databases">
        <title>Genomic investigation of the strawberry pathogen Phytophthora fragariae indicates pathogenicity is determined by transcriptional variation in three key races.</title>
        <authorList>
            <person name="Adams T.M."/>
            <person name="Armitage A.D."/>
            <person name="Sobczyk M.K."/>
            <person name="Bates H.J."/>
            <person name="Dunwell J.M."/>
            <person name="Nellist C.F."/>
            <person name="Harrison R.J."/>
        </authorList>
    </citation>
    <scope>NUCLEOTIDE SEQUENCE [LARGE SCALE GENOMIC DNA]</scope>
    <source>
        <strain evidence="10 13">A4</strain>
        <strain evidence="9 14">BC-1</strain>
        <strain evidence="8 18">BC-23</strain>
        <strain evidence="7 12">NOV-27</strain>
        <strain evidence="6 15">NOV-5</strain>
        <strain evidence="4 16">NOV-71</strain>
        <strain evidence="2 11">NOV-9</strain>
        <strain evidence="5 19">ONT-3</strain>
        <strain evidence="3 17">SCRP245</strain>
    </source>
</reference>
<gene>
    <name evidence="10" type="ORF">PF001_g10656</name>
    <name evidence="9" type="ORF">PF002_g12725</name>
    <name evidence="8" type="ORF">PF004_g10375</name>
    <name evidence="7" type="ORF">PF005_g11309</name>
    <name evidence="6" type="ORF">PF006_g10599</name>
    <name evidence="4" type="ORF">PF007_g11507</name>
    <name evidence="2" type="ORF">PF009_g12538</name>
    <name evidence="5" type="ORF">PF010_g10826</name>
    <name evidence="3" type="ORF">PF011_g10209</name>
</gene>
<dbReference type="Proteomes" id="UP000488956">
    <property type="component" value="Unassembled WGS sequence"/>
</dbReference>
<evidence type="ECO:0000313" key="11">
    <source>
        <dbReference type="Proteomes" id="UP000429523"/>
    </source>
</evidence>
<feature type="chain" id="PRO_5036165958" evidence="1">
    <location>
        <begin position="30"/>
        <end position="100"/>
    </location>
</feature>
<evidence type="ECO:0000313" key="2">
    <source>
        <dbReference type="EMBL" id="KAE8937560.1"/>
    </source>
</evidence>
<dbReference type="Proteomes" id="UP000440732">
    <property type="component" value="Unassembled WGS sequence"/>
</dbReference>
<evidence type="ECO:0000313" key="8">
    <source>
        <dbReference type="EMBL" id="KAE9230869.1"/>
    </source>
</evidence>
<dbReference type="EMBL" id="QXGE01000544">
    <property type="protein sequence ID" value="KAE9309475.1"/>
    <property type="molecule type" value="Genomic_DNA"/>
</dbReference>
<keyword evidence="1" id="KW-0732">Signal</keyword>
<dbReference type="Proteomes" id="UP000440367">
    <property type="component" value="Unassembled WGS sequence"/>
</dbReference>
<organism evidence="4 16">
    <name type="scientific">Phytophthora fragariae</name>
    <dbReference type="NCBI Taxonomy" id="53985"/>
    <lineage>
        <taxon>Eukaryota</taxon>
        <taxon>Sar</taxon>
        <taxon>Stramenopiles</taxon>
        <taxon>Oomycota</taxon>
        <taxon>Peronosporomycetes</taxon>
        <taxon>Peronosporales</taxon>
        <taxon>Peronosporaceae</taxon>
        <taxon>Phytophthora</taxon>
    </lineage>
</organism>
<proteinExistence type="predicted"/>
<dbReference type="Proteomes" id="UP000476176">
    <property type="component" value="Unassembled WGS sequence"/>
</dbReference>
<feature type="signal peptide" evidence="1">
    <location>
        <begin position="1"/>
        <end position="29"/>
    </location>
</feature>
<evidence type="ECO:0000313" key="4">
    <source>
        <dbReference type="EMBL" id="KAE9111343.1"/>
    </source>
</evidence>
<dbReference type="EMBL" id="QXGB01000561">
    <property type="protein sequence ID" value="KAE9210680.1"/>
    <property type="molecule type" value="Genomic_DNA"/>
</dbReference>
<protein>
    <submittedName>
        <fullName evidence="4">Uncharacterized protein</fullName>
    </submittedName>
</protein>
<sequence>MLGKFVATCSWIWWTFLLAATLCLPAVDGEGGVCTGSVGSATVSLSNCSAGEFRQNIYRLLRLPHVTWHIFADLVDASAYERLVCVGNCSAVGDVGCEKL</sequence>
<evidence type="ECO:0000313" key="15">
    <source>
        <dbReference type="Proteomes" id="UP000440732"/>
    </source>
</evidence>
<dbReference type="Proteomes" id="UP000437068">
    <property type="component" value="Unassembled WGS sequence"/>
</dbReference>
<comment type="caution">
    <text evidence="4">The sequence shown here is derived from an EMBL/GenBank/DDBJ whole genome shotgun (WGS) entry which is preliminary data.</text>
</comment>
<dbReference type="EMBL" id="QXGD01000624">
    <property type="protein sequence ID" value="KAE9231325.1"/>
    <property type="molecule type" value="Genomic_DNA"/>
</dbReference>
<evidence type="ECO:0000313" key="16">
    <source>
        <dbReference type="Proteomes" id="UP000441208"/>
    </source>
</evidence>
<dbReference type="Proteomes" id="UP000441208">
    <property type="component" value="Unassembled WGS sequence"/>
</dbReference>
<dbReference type="EMBL" id="QXFW01000530">
    <property type="protein sequence ID" value="KAE9009563.1"/>
    <property type="molecule type" value="Genomic_DNA"/>
</dbReference>
<dbReference type="AlphaFoldDB" id="A0A6A3S8V1"/>
<evidence type="ECO:0000313" key="6">
    <source>
        <dbReference type="EMBL" id="KAE9144466.1"/>
    </source>
</evidence>
<evidence type="ECO:0000313" key="14">
    <source>
        <dbReference type="Proteomes" id="UP000440367"/>
    </source>
</evidence>
<name>A0A6A3S8V1_9STRA</name>
<accession>A0A6A3S8V1</accession>
<evidence type="ECO:0000313" key="3">
    <source>
        <dbReference type="EMBL" id="KAE9009563.1"/>
    </source>
</evidence>
<dbReference type="EMBL" id="QXGF01000628">
    <property type="protein sequence ID" value="KAE8937560.1"/>
    <property type="molecule type" value="Genomic_DNA"/>
</dbReference>
<dbReference type="EMBL" id="QXFX01000559">
    <property type="protein sequence ID" value="KAE9111364.1"/>
    <property type="molecule type" value="Genomic_DNA"/>
</dbReference>
<evidence type="ECO:0000313" key="9">
    <source>
        <dbReference type="EMBL" id="KAE9231325.1"/>
    </source>
</evidence>
<evidence type="ECO:0000313" key="10">
    <source>
        <dbReference type="EMBL" id="KAE9309475.1"/>
    </source>
</evidence>
<evidence type="ECO:0000313" key="19">
    <source>
        <dbReference type="Proteomes" id="UP000488956"/>
    </source>
</evidence>
<keyword evidence="12" id="KW-1185">Reference proteome</keyword>
<evidence type="ECO:0000313" key="7">
    <source>
        <dbReference type="EMBL" id="KAE9210680.1"/>
    </source>
</evidence>
<evidence type="ECO:0000313" key="13">
    <source>
        <dbReference type="Proteomes" id="UP000437068"/>
    </source>
</evidence>
<evidence type="ECO:0000313" key="5">
    <source>
        <dbReference type="EMBL" id="KAE9111364.1"/>
    </source>
</evidence>
<dbReference type="EMBL" id="QXGC01000537">
    <property type="protein sequence ID" value="KAE9230869.1"/>
    <property type="molecule type" value="Genomic_DNA"/>
</dbReference>
<dbReference type="Proteomes" id="UP000433483">
    <property type="component" value="Unassembled WGS sequence"/>
</dbReference>
<dbReference type="Proteomes" id="UP000429523">
    <property type="component" value="Unassembled WGS sequence"/>
</dbReference>
<dbReference type="EMBL" id="QXGA01000539">
    <property type="protein sequence ID" value="KAE9144466.1"/>
    <property type="molecule type" value="Genomic_DNA"/>
</dbReference>
<evidence type="ECO:0000313" key="12">
    <source>
        <dbReference type="Proteomes" id="UP000433483"/>
    </source>
</evidence>